<dbReference type="PANTHER" id="PTHR43081:SF1">
    <property type="entry name" value="ADENYLATE CYCLASE, TERMINAL-DIFFERENTIATION SPECIFIC"/>
    <property type="match status" value="1"/>
</dbReference>
<evidence type="ECO:0000256" key="1">
    <source>
        <dbReference type="SAM" id="MobiDB-lite"/>
    </source>
</evidence>
<dbReference type="GO" id="GO:0004016">
    <property type="term" value="F:adenylate cyclase activity"/>
    <property type="evidence" value="ECO:0007669"/>
    <property type="project" value="UniProtKB-ARBA"/>
</dbReference>
<dbReference type="Pfam" id="PF00211">
    <property type="entry name" value="Guanylate_cyc"/>
    <property type="match status" value="1"/>
</dbReference>
<dbReference type="PANTHER" id="PTHR43081">
    <property type="entry name" value="ADENYLATE CYCLASE, TERMINAL-DIFFERENTIATION SPECIFIC-RELATED"/>
    <property type="match status" value="1"/>
</dbReference>
<proteinExistence type="predicted"/>
<dbReference type="EMBL" id="SLZW01000002">
    <property type="protein sequence ID" value="TCS64217.1"/>
    <property type="molecule type" value="Genomic_DNA"/>
</dbReference>
<dbReference type="InterPro" id="IPR029787">
    <property type="entry name" value="Nucleotide_cyclase"/>
</dbReference>
<sequence>MISSKEIILKTDISRATLNNYITLNLIPRPRIGQATSKTGKAVRMGFFPDSVLDTINTIKNLKKKGFSMSDIVDQLLRGAHPGLPQGKAAPAPIKSAPSDTDDRDFDGPRAATEQAMPPSPTVGTRTQPPQLSLDQVDCPAYMVNNLFELEWYNRHTLDSLLSDVEDVSSDITERNLFGLFLKTPALRRCEGFEALMRFHLAIAKNRMQRSTLLNRDNALDEDDIRLLAELYDDTEAQPKGQMLHCQVNMAARGAPENWYNLYASFFREGLFFVYAPLDEAHSELADLLARRDIVIRDLLKKRRPYLTHLSVLVADLQNSVKICAELPPEEYFELINQIWSTMAPKLRKYYATHGKHVGDGMVYYFFPQPDCNYILNAMRCAFEMKAAIAEIDKEWRKRKNWMNVLKLNIGLVEGREWFGTYQTPTQIEFTVLGDSINMAGRLSDFAREGAIWVTKSMLGQLSSNERDKISYGIRRKSQDGAEILVPNTYSRVSNLIDLNNPKHDKFHDIAVIPVAEILDIETPA</sequence>
<organism evidence="3 4">
    <name type="scientific">Varunaivibrio sulfuroxidans</name>
    <dbReference type="NCBI Taxonomy" id="1773489"/>
    <lineage>
        <taxon>Bacteria</taxon>
        <taxon>Pseudomonadati</taxon>
        <taxon>Pseudomonadota</taxon>
        <taxon>Alphaproteobacteria</taxon>
        <taxon>Rhodospirillales</taxon>
        <taxon>Magnetovibrionaceae</taxon>
        <taxon>Varunaivibrio</taxon>
    </lineage>
</organism>
<evidence type="ECO:0000313" key="3">
    <source>
        <dbReference type="EMBL" id="TCS64217.1"/>
    </source>
</evidence>
<comment type="caution">
    <text evidence="3">The sequence shown here is derived from an EMBL/GenBank/DDBJ whole genome shotgun (WGS) entry which is preliminary data.</text>
</comment>
<feature type="region of interest" description="Disordered" evidence="1">
    <location>
        <begin position="80"/>
        <end position="129"/>
    </location>
</feature>
<dbReference type="SUPFAM" id="SSF55073">
    <property type="entry name" value="Nucleotide cyclase"/>
    <property type="match status" value="1"/>
</dbReference>
<evidence type="ECO:0000313" key="4">
    <source>
        <dbReference type="Proteomes" id="UP000295304"/>
    </source>
</evidence>
<dbReference type="Proteomes" id="UP000295304">
    <property type="component" value="Unassembled WGS sequence"/>
</dbReference>
<gene>
    <name evidence="3" type="ORF">EDD55_102259</name>
</gene>
<dbReference type="InterPro" id="IPR050697">
    <property type="entry name" value="Adenylyl/Guanylyl_Cyclase_3/4"/>
</dbReference>
<accession>A0A4R3JEJ3</accession>
<protein>
    <submittedName>
        <fullName evidence="3">Adenylate/guanylate cyclase family protein</fullName>
    </submittedName>
</protein>
<feature type="domain" description="Guanylate cyclase" evidence="2">
    <location>
        <begin position="311"/>
        <end position="444"/>
    </location>
</feature>
<dbReference type="OrthoDB" id="9762462at2"/>
<dbReference type="AlphaFoldDB" id="A0A4R3JEJ3"/>
<reference evidence="3 4" key="1">
    <citation type="submission" date="2019-03" db="EMBL/GenBank/DDBJ databases">
        <title>Genomic Encyclopedia of Type Strains, Phase IV (KMG-IV): sequencing the most valuable type-strain genomes for metagenomic binning, comparative biology and taxonomic classification.</title>
        <authorList>
            <person name="Goeker M."/>
        </authorList>
    </citation>
    <scope>NUCLEOTIDE SEQUENCE [LARGE SCALE GENOMIC DNA]</scope>
    <source>
        <strain evidence="3 4">DSM 101688</strain>
    </source>
</reference>
<name>A0A4R3JEJ3_9PROT</name>
<dbReference type="GO" id="GO:0035556">
    <property type="term" value="P:intracellular signal transduction"/>
    <property type="evidence" value="ECO:0007669"/>
    <property type="project" value="InterPro"/>
</dbReference>
<dbReference type="GO" id="GO:0009190">
    <property type="term" value="P:cyclic nucleotide biosynthetic process"/>
    <property type="evidence" value="ECO:0007669"/>
    <property type="project" value="InterPro"/>
</dbReference>
<dbReference type="InterPro" id="IPR001054">
    <property type="entry name" value="A/G_cyclase"/>
</dbReference>
<feature type="compositionally biased region" description="Low complexity" evidence="1">
    <location>
        <begin position="88"/>
        <end position="99"/>
    </location>
</feature>
<keyword evidence="4" id="KW-1185">Reference proteome</keyword>
<evidence type="ECO:0000259" key="2">
    <source>
        <dbReference type="PROSITE" id="PS50125"/>
    </source>
</evidence>
<dbReference type="PROSITE" id="PS50125">
    <property type="entry name" value="GUANYLATE_CYCLASE_2"/>
    <property type="match status" value="1"/>
</dbReference>
<dbReference type="CDD" id="cd07302">
    <property type="entry name" value="CHD"/>
    <property type="match status" value="1"/>
</dbReference>
<dbReference type="Gene3D" id="3.30.70.1230">
    <property type="entry name" value="Nucleotide cyclase"/>
    <property type="match status" value="1"/>
</dbReference>